<protein>
    <submittedName>
        <fullName evidence="5">Inhibitor of KinA sporulation pathway (Predicted exonuclease)</fullName>
    </submittedName>
</protein>
<dbReference type="PANTHER" id="PTHR23044">
    <property type="entry name" value="3'-5' EXONUCLEASE ERI1-RELATED"/>
    <property type="match status" value="1"/>
</dbReference>
<dbReference type="GO" id="GO:0000175">
    <property type="term" value="F:3'-5'-RNA exonuclease activity"/>
    <property type="evidence" value="ECO:0007669"/>
    <property type="project" value="InterPro"/>
</dbReference>
<dbReference type="InterPro" id="IPR012337">
    <property type="entry name" value="RNaseH-like_sf"/>
</dbReference>
<dbReference type="SMART" id="SM00479">
    <property type="entry name" value="EXOIII"/>
    <property type="match status" value="1"/>
</dbReference>
<dbReference type="RefSeq" id="WP_132249853.1">
    <property type="nucleotide sequence ID" value="NZ_SMAL01000001.1"/>
</dbReference>
<accession>A0A4R3MPE7</accession>
<dbReference type="InterPro" id="IPR047201">
    <property type="entry name" value="ERI-1_3'hExo-like"/>
</dbReference>
<dbReference type="InterPro" id="IPR036397">
    <property type="entry name" value="RNaseH_sf"/>
</dbReference>
<name>A0A4R3MPE7_9FIRM</name>
<keyword evidence="6" id="KW-1185">Reference proteome</keyword>
<keyword evidence="1" id="KW-0540">Nuclease</keyword>
<dbReference type="InterPro" id="IPR013520">
    <property type="entry name" value="Ribonucl_H"/>
</dbReference>
<keyword evidence="3 5" id="KW-0269">Exonuclease</keyword>
<dbReference type="SUPFAM" id="SSF53098">
    <property type="entry name" value="Ribonuclease H-like"/>
    <property type="match status" value="1"/>
</dbReference>
<dbReference type="CDD" id="cd06133">
    <property type="entry name" value="ERI-1_3'hExo_like"/>
    <property type="match status" value="1"/>
</dbReference>
<organism evidence="5 6">
    <name type="scientific">Natranaerovirga pectinivora</name>
    <dbReference type="NCBI Taxonomy" id="682400"/>
    <lineage>
        <taxon>Bacteria</taxon>
        <taxon>Bacillati</taxon>
        <taxon>Bacillota</taxon>
        <taxon>Clostridia</taxon>
        <taxon>Lachnospirales</taxon>
        <taxon>Natranaerovirgaceae</taxon>
        <taxon>Natranaerovirga</taxon>
    </lineage>
</organism>
<dbReference type="GO" id="GO:0003676">
    <property type="term" value="F:nucleic acid binding"/>
    <property type="evidence" value="ECO:0007669"/>
    <property type="project" value="InterPro"/>
</dbReference>
<dbReference type="PANTHER" id="PTHR23044:SF61">
    <property type="entry name" value="3'-5' EXORIBONUCLEASE 1-RELATED"/>
    <property type="match status" value="1"/>
</dbReference>
<comment type="caution">
    <text evidence="5">The sequence shown here is derived from an EMBL/GenBank/DDBJ whole genome shotgun (WGS) entry which is preliminary data.</text>
</comment>
<dbReference type="InterPro" id="IPR051274">
    <property type="entry name" value="3-5_Exoribonuclease"/>
</dbReference>
<evidence type="ECO:0000259" key="4">
    <source>
        <dbReference type="SMART" id="SM00479"/>
    </source>
</evidence>
<feature type="domain" description="Exonuclease" evidence="4">
    <location>
        <begin position="2"/>
        <end position="187"/>
    </location>
</feature>
<evidence type="ECO:0000313" key="5">
    <source>
        <dbReference type="EMBL" id="TCT17177.1"/>
    </source>
</evidence>
<evidence type="ECO:0000256" key="2">
    <source>
        <dbReference type="ARBA" id="ARBA00022801"/>
    </source>
</evidence>
<evidence type="ECO:0000256" key="3">
    <source>
        <dbReference type="ARBA" id="ARBA00022839"/>
    </source>
</evidence>
<dbReference type="Gene3D" id="3.30.420.10">
    <property type="entry name" value="Ribonuclease H-like superfamily/Ribonuclease H"/>
    <property type="match status" value="1"/>
</dbReference>
<keyword evidence="2" id="KW-0378">Hydrolase</keyword>
<proteinExistence type="predicted"/>
<gene>
    <name evidence="5" type="ORF">EDC18_101475</name>
</gene>
<dbReference type="AlphaFoldDB" id="A0A4R3MPE7"/>
<dbReference type="EMBL" id="SMAL01000001">
    <property type="protein sequence ID" value="TCT17177.1"/>
    <property type="molecule type" value="Genomic_DNA"/>
</dbReference>
<evidence type="ECO:0000256" key="1">
    <source>
        <dbReference type="ARBA" id="ARBA00022722"/>
    </source>
</evidence>
<dbReference type="Pfam" id="PF00929">
    <property type="entry name" value="RNase_T"/>
    <property type="match status" value="1"/>
</dbReference>
<sequence>MYYLIFDLEFNQAFGEALKNPKNEKCPFEIIQIGAYKLDEALQEVGTFDAIIKPTLYPKMHPFIGELTNIKQEQLDMAKPFKEIFQDFLEFIGDTENIYCVWGMGDLKELYRNVIFHGFKKEFHIERYINIQRYASKHFQLPSGNLIGLRNAVEFLNIPIDKSLHDAFNDAYFTKEVFKILEINKMKPKIYSYNLTKTTIKRKPKKKINYKGLIAQFEKMYDREISEEEKAIIILAFKMGMTGQFQKIDKPK</sequence>
<dbReference type="OrthoDB" id="159416at2"/>
<evidence type="ECO:0000313" key="6">
    <source>
        <dbReference type="Proteomes" id="UP000294902"/>
    </source>
</evidence>
<dbReference type="Proteomes" id="UP000294902">
    <property type="component" value="Unassembled WGS sequence"/>
</dbReference>
<reference evidence="5 6" key="1">
    <citation type="submission" date="2019-03" db="EMBL/GenBank/DDBJ databases">
        <title>Genomic Encyclopedia of Type Strains, Phase IV (KMG-IV): sequencing the most valuable type-strain genomes for metagenomic binning, comparative biology and taxonomic classification.</title>
        <authorList>
            <person name="Goeker M."/>
        </authorList>
    </citation>
    <scope>NUCLEOTIDE SEQUENCE [LARGE SCALE GENOMIC DNA]</scope>
    <source>
        <strain evidence="5 6">DSM 24629</strain>
    </source>
</reference>